<evidence type="ECO:0000256" key="5">
    <source>
        <dbReference type="ARBA" id="ARBA00023136"/>
    </source>
</evidence>
<dbReference type="GO" id="GO:0016020">
    <property type="term" value="C:membrane"/>
    <property type="evidence" value="ECO:0007669"/>
    <property type="project" value="UniProtKB-SubCell"/>
</dbReference>
<evidence type="ECO:0000256" key="6">
    <source>
        <dbReference type="ARBA" id="ARBA00023157"/>
    </source>
</evidence>
<dbReference type="Gene3D" id="2.60.220.50">
    <property type="match status" value="1"/>
</dbReference>
<sequence length="400" mass="44828">MIKNSNLSSVNHTSVNVQLIPCNSRNCTSFNVSVKTKQNVVVVAFKNLADILPKTLNNETYDSGSTILSVTAVNGTTSGALEMTFVGIQRRRNHEMYCVYWNENKTKWSSEGCTWGVASNPTFCNCTHNSAFNILMSKHPVDLPYMEELTYVCLGVSIVSLVLCILIEFLVWDTVVKSNIANFRHIALVNISAWLLLAYCAFLGTAEPEKTNSNWCLILTAVKHYCFLAVFFWTLCLSFLLLHQLIFIFEQLRKKVYLAFSITLGYVCPLVCVAVTFVHFDSGAVGKYYSNETCWLIYESGLNGSIFAFIFPVGTIVIINMFTLAVVIIKIVTPAVSEAKARDEKAVVKGIIKTIVFLSPILGITWILGFLVFWLDLTQRPYAQIVNYAFTILNSLQVRV</sequence>
<keyword evidence="11" id="KW-0675">Receptor</keyword>
<evidence type="ECO:0000259" key="9">
    <source>
        <dbReference type="PROSITE" id="PS50221"/>
    </source>
</evidence>
<keyword evidence="3 8" id="KW-0812">Transmembrane</keyword>
<evidence type="ECO:0000259" key="10">
    <source>
        <dbReference type="PROSITE" id="PS50261"/>
    </source>
</evidence>
<keyword evidence="6" id="KW-1015">Disulfide bond</keyword>
<gene>
    <name evidence="11" type="ORF">E1301_Tti003063</name>
</gene>
<organism evidence="11 12">
    <name type="scientific">Triplophysa tibetana</name>
    <dbReference type="NCBI Taxonomy" id="1572043"/>
    <lineage>
        <taxon>Eukaryota</taxon>
        <taxon>Metazoa</taxon>
        <taxon>Chordata</taxon>
        <taxon>Craniata</taxon>
        <taxon>Vertebrata</taxon>
        <taxon>Euteleostomi</taxon>
        <taxon>Actinopterygii</taxon>
        <taxon>Neopterygii</taxon>
        <taxon>Teleostei</taxon>
        <taxon>Ostariophysi</taxon>
        <taxon>Cypriniformes</taxon>
        <taxon>Nemacheilidae</taxon>
        <taxon>Triplophysa</taxon>
    </lineage>
</organism>
<evidence type="ECO:0000256" key="3">
    <source>
        <dbReference type="ARBA" id="ARBA00022692"/>
    </source>
</evidence>
<feature type="transmembrane region" description="Helical" evidence="8">
    <location>
        <begin position="306"/>
        <end position="329"/>
    </location>
</feature>
<keyword evidence="12" id="KW-1185">Reference proteome</keyword>
<feature type="domain" description="G-protein coupled receptors family 2 profile 2" evidence="10">
    <location>
        <begin position="146"/>
        <end position="400"/>
    </location>
</feature>
<dbReference type="InterPro" id="IPR057244">
    <property type="entry name" value="GAIN_B"/>
</dbReference>
<reference evidence="11 12" key="1">
    <citation type="journal article" date="2019" name="Mol. Ecol. Resour.">
        <title>Chromosome-level genome assembly of Triplophysa tibetana, a fish adapted to the harsh high-altitude environment of the Tibetan Plateau.</title>
        <authorList>
            <person name="Yang X."/>
            <person name="Liu H."/>
            <person name="Ma Z."/>
            <person name="Zou Y."/>
            <person name="Zou M."/>
            <person name="Mao Y."/>
            <person name="Li X."/>
            <person name="Wang H."/>
            <person name="Chen T."/>
            <person name="Wang W."/>
            <person name="Yang R."/>
        </authorList>
    </citation>
    <scope>NUCLEOTIDE SEQUENCE [LARGE SCALE GENOMIC DNA]</scope>
    <source>
        <strain evidence="11">TTIB1903HZAU</strain>
        <tissue evidence="11">Muscle</tissue>
    </source>
</reference>
<dbReference type="FunFam" id="1.20.1070.10:FF:000058">
    <property type="entry name" value="Adhesion G protein-coupled receptor F5"/>
    <property type="match status" value="1"/>
</dbReference>
<dbReference type="InterPro" id="IPR051587">
    <property type="entry name" value="Adhesion_GPCR"/>
</dbReference>
<evidence type="ECO:0000313" key="11">
    <source>
        <dbReference type="EMBL" id="KAA0710829.1"/>
    </source>
</evidence>
<feature type="domain" description="GAIN-B" evidence="9">
    <location>
        <begin position="1"/>
        <end position="142"/>
    </location>
</feature>
<dbReference type="Gene3D" id="1.20.1070.10">
    <property type="entry name" value="Rhodopsin 7-helix transmembrane proteins"/>
    <property type="match status" value="1"/>
</dbReference>
<accession>A0A5A9NPB9</accession>
<dbReference type="PROSITE" id="PS50221">
    <property type="entry name" value="GAIN_B"/>
    <property type="match status" value="1"/>
</dbReference>
<evidence type="ECO:0000256" key="1">
    <source>
        <dbReference type="ARBA" id="ARBA00004141"/>
    </source>
</evidence>
<feature type="transmembrane region" description="Helical" evidence="8">
    <location>
        <begin position="350"/>
        <end position="375"/>
    </location>
</feature>
<evidence type="ECO:0000256" key="4">
    <source>
        <dbReference type="ARBA" id="ARBA00022989"/>
    </source>
</evidence>
<dbReference type="InterPro" id="IPR000203">
    <property type="entry name" value="GPS"/>
</dbReference>
<dbReference type="GO" id="GO:0007189">
    <property type="term" value="P:adenylate cyclase-activating G protein-coupled receptor signaling pathway"/>
    <property type="evidence" value="ECO:0007669"/>
    <property type="project" value="TreeGrafter"/>
</dbReference>
<comment type="subcellular location">
    <subcellularLocation>
        <location evidence="1">Membrane</location>
        <topology evidence="1">Multi-pass membrane protein</topology>
    </subcellularLocation>
</comment>
<comment type="similarity">
    <text evidence="2">Belongs to the G-protein coupled receptor 2 family. Adhesion G-protein coupled receptor (ADGR) subfamily.</text>
</comment>
<feature type="transmembrane region" description="Helical" evidence="8">
    <location>
        <begin position="256"/>
        <end position="280"/>
    </location>
</feature>
<feature type="transmembrane region" description="Helical" evidence="8">
    <location>
        <begin position="183"/>
        <end position="205"/>
    </location>
</feature>
<name>A0A5A9NPB9_9TELE</name>
<keyword evidence="4 8" id="KW-1133">Transmembrane helix</keyword>
<dbReference type="InterPro" id="IPR000832">
    <property type="entry name" value="GPCR_2_secretin-like"/>
</dbReference>
<dbReference type="SMART" id="SM00303">
    <property type="entry name" value="GPS"/>
    <property type="match status" value="1"/>
</dbReference>
<dbReference type="EMBL" id="SOYY01000015">
    <property type="protein sequence ID" value="KAA0710829.1"/>
    <property type="molecule type" value="Genomic_DNA"/>
</dbReference>
<dbReference type="PRINTS" id="PR00249">
    <property type="entry name" value="GPCRSECRETIN"/>
</dbReference>
<dbReference type="PANTHER" id="PTHR45813">
    <property type="entry name" value="IG-LIKE DOMAIN-CONTAINING PROTEIN"/>
    <property type="match status" value="1"/>
</dbReference>
<dbReference type="GO" id="GO:0004930">
    <property type="term" value="F:G protein-coupled receptor activity"/>
    <property type="evidence" value="ECO:0007669"/>
    <property type="project" value="InterPro"/>
</dbReference>
<dbReference type="InterPro" id="IPR046338">
    <property type="entry name" value="GAIN_dom_sf"/>
</dbReference>
<keyword evidence="5 8" id="KW-0472">Membrane</keyword>
<comment type="caution">
    <text evidence="11">The sequence shown here is derived from an EMBL/GenBank/DDBJ whole genome shotgun (WGS) entry which is preliminary data.</text>
</comment>
<dbReference type="Proteomes" id="UP000324632">
    <property type="component" value="Chromosome 15"/>
</dbReference>
<evidence type="ECO:0000256" key="8">
    <source>
        <dbReference type="SAM" id="Phobius"/>
    </source>
</evidence>
<keyword evidence="7" id="KW-0325">Glycoprotein</keyword>
<dbReference type="Pfam" id="PF01825">
    <property type="entry name" value="GPS"/>
    <property type="match status" value="1"/>
</dbReference>
<feature type="transmembrane region" description="Helical" evidence="8">
    <location>
        <begin position="225"/>
        <end position="249"/>
    </location>
</feature>
<evidence type="ECO:0000256" key="7">
    <source>
        <dbReference type="ARBA" id="ARBA00023180"/>
    </source>
</evidence>
<dbReference type="GO" id="GO:0007166">
    <property type="term" value="P:cell surface receptor signaling pathway"/>
    <property type="evidence" value="ECO:0007669"/>
    <property type="project" value="InterPro"/>
</dbReference>
<dbReference type="AlphaFoldDB" id="A0A5A9NPB9"/>
<dbReference type="PANTHER" id="PTHR45813:SF2">
    <property type="entry name" value="ADHESION G-PROTEIN COUPLED RECEPTOR F3"/>
    <property type="match status" value="1"/>
</dbReference>
<feature type="transmembrane region" description="Helical" evidence="8">
    <location>
        <begin position="149"/>
        <end position="171"/>
    </location>
</feature>
<dbReference type="PROSITE" id="PS50261">
    <property type="entry name" value="G_PROTEIN_RECEP_F2_4"/>
    <property type="match status" value="1"/>
</dbReference>
<protein>
    <submittedName>
        <fullName evidence="11">G-protein coupled receptor F3</fullName>
    </submittedName>
</protein>
<evidence type="ECO:0000256" key="2">
    <source>
        <dbReference type="ARBA" id="ARBA00007343"/>
    </source>
</evidence>
<evidence type="ECO:0000313" key="12">
    <source>
        <dbReference type="Proteomes" id="UP000324632"/>
    </source>
</evidence>
<proteinExistence type="inferred from homology"/>
<dbReference type="Pfam" id="PF00002">
    <property type="entry name" value="7tm_2"/>
    <property type="match status" value="1"/>
</dbReference>
<dbReference type="InterPro" id="IPR017981">
    <property type="entry name" value="GPCR_2-like_7TM"/>
</dbReference>